<dbReference type="OMA" id="LWCKEER"/>
<evidence type="ECO:0000313" key="8">
    <source>
        <dbReference type="EMBL" id="CAA0401655.1"/>
    </source>
</evidence>
<dbReference type="EMBL" id="CACSHJ010000096">
    <property type="protein sequence ID" value="CAA0401655.1"/>
    <property type="molecule type" value="Genomic_DNA"/>
</dbReference>
<dbReference type="EMBL" id="CACRSJ010000110">
    <property type="protein sequence ID" value="VYS66365.1"/>
    <property type="molecule type" value="Genomic_DNA"/>
</dbReference>
<dbReference type="Gene3D" id="2.40.330.10">
    <property type="entry name" value="DNA-binding pseudobarrel domain"/>
    <property type="match status" value="2"/>
</dbReference>
<dbReference type="OrthoDB" id="1040181at2759"/>
<name>A0A178UQ85_ARATH</name>
<evidence type="ECO:0000313" key="9">
    <source>
        <dbReference type="EMBL" id="OAO95978.1"/>
    </source>
</evidence>
<feature type="compositionally biased region" description="Polar residues" evidence="6">
    <location>
        <begin position="121"/>
        <end position="133"/>
    </location>
</feature>
<dbReference type="InterPro" id="IPR003340">
    <property type="entry name" value="B3_DNA-bd"/>
</dbReference>
<dbReference type="PANTHER" id="PTHR31920:SF122">
    <property type="entry name" value="B3 DOMAIN-CONTAINING PROTEIN REM23"/>
    <property type="match status" value="1"/>
</dbReference>
<keyword evidence="2" id="KW-0805">Transcription regulation</keyword>
<feature type="compositionally biased region" description="Basic and acidic residues" evidence="6">
    <location>
        <begin position="134"/>
        <end position="145"/>
    </location>
</feature>
<dbReference type="AlphaFoldDB" id="A0A178UQ85"/>
<feature type="compositionally biased region" description="Basic and acidic residues" evidence="6">
    <location>
        <begin position="178"/>
        <end position="198"/>
    </location>
</feature>
<accession>A0A178UQ85</accession>
<keyword evidence="4" id="KW-0804">Transcription</keyword>
<dbReference type="InterPro" id="IPR050655">
    <property type="entry name" value="Plant_B3_domain"/>
</dbReference>
<dbReference type="SMR" id="A0A178UQ85"/>
<keyword evidence="3" id="KW-0238">DNA-binding</keyword>
<evidence type="ECO:0000313" key="12">
    <source>
        <dbReference type="Proteomes" id="UP000426265"/>
    </source>
</evidence>
<dbReference type="PROSITE" id="PS50863">
    <property type="entry name" value="B3"/>
    <property type="match status" value="2"/>
</dbReference>
<accession>A0A5S9Y2T0</accession>
<dbReference type="GO" id="GO:0003677">
    <property type="term" value="F:DNA binding"/>
    <property type="evidence" value="ECO:0007669"/>
    <property type="project" value="UniProtKB-KW"/>
</dbReference>
<dbReference type="Proteomes" id="UP000434276">
    <property type="component" value="Unassembled WGS sequence"/>
</dbReference>
<sequence length="308" mass="35623">MASNPDFLWCKEERKQESFFKVLKRSDMSSEDTRAIPYDFVINFSDNELSGDMKFRVQWGNSWKVKISKNPRFYFMEKSGWEKFVIDNALGDHEFLTFTHKGQMSFTVKIFNKDGKEMMQPPQSRASFASSSRVKTEQDVKREEEVLVSSDSRSRGPTTAAETNRGGSYKRKLNFGKKKAEETQTYKRTERTQNSKRTERVVSKERVYAGEPSSSVAGFKIFISKSYIKSLAIPKPFGNYMPKEKTRVKIHHPDGEKTWKVVFVVKERGQIFSGGWKRLCKEYPVVFGDTCKFTLITPLELLLVVSKP</sequence>
<dbReference type="GO" id="GO:0005634">
    <property type="term" value="C:nucleus"/>
    <property type="evidence" value="ECO:0007669"/>
    <property type="project" value="UniProtKB-SubCell"/>
</dbReference>
<evidence type="ECO:0000313" key="11">
    <source>
        <dbReference type="Proteomes" id="UP000078284"/>
    </source>
</evidence>
<dbReference type="Pfam" id="PF02362">
    <property type="entry name" value="B3"/>
    <property type="match status" value="2"/>
</dbReference>
<feature type="compositionally biased region" description="Basic residues" evidence="6">
    <location>
        <begin position="168"/>
        <end position="177"/>
    </location>
</feature>
<dbReference type="Proteomes" id="UP000426265">
    <property type="component" value="Unassembled WGS sequence"/>
</dbReference>
<evidence type="ECO:0000313" key="13">
    <source>
        <dbReference type="Proteomes" id="UP000434276"/>
    </source>
</evidence>
<evidence type="ECO:0000256" key="3">
    <source>
        <dbReference type="ARBA" id="ARBA00023125"/>
    </source>
</evidence>
<reference evidence="10 12" key="3">
    <citation type="submission" date="2019-11" db="EMBL/GenBank/DDBJ databases">
        <authorList>
            <person name="Jiao W.-B."/>
            <person name="Schneeberger K."/>
        </authorList>
    </citation>
    <scope>NUCLEOTIDE SEQUENCE [LARGE SCALE GENOMIC DNA]</scope>
    <source>
        <strain evidence="12">cv. An-1</strain>
        <strain evidence="13">cv. C24</strain>
    </source>
</reference>
<dbReference type="KEGG" id="ath:AT5G09780"/>
<evidence type="ECO:0000256" key="2">
    <source>
        <dbReference type="ARBA" id="ARBA00023015"/>
    </source>
</evidence>
<reference evidence="9" key="2">
    <citation type="submission" date="2016-03" db="EMBL/GenBank/DDBJ databases">
        <title>Full-length assembly of Arabidopsis thaliana Ler reveals the complement of translocations and inversions.</title>
        <authorList>
            <person name="Zapata L."/>
            <person name="Schneeberger K."/>
            <person name="Ossowski S."/>
        </authorList>
    </citation>
    <scope>NUCLEOTIDE SEQUENCE [LARGE SCALE GENOMIC DNA]</scope>
    <source>
        <tissue evidence="9">Leaf</tissue>
    </source>
</reference>
<feature type="domain" description="TF-B3" evidence="7">
    <location>
        <begin position="19"/>
        <end position="114"/>
    </location>
</feature>
<dbReference type="Proteomes" id="UP000078284">
    <property type="component" value="Chromosome 5"/>
</dbReference>
<dbReference type="EMBL" id="LUHQ01000005">
    <property type="protein sequence ID" value="OAO95978.1"/>
    <property type="molecule type" value="Genomic_DNA"/>
</dbReference>
<feature type="domain" description="TF-B3" evidence="7">
    <location>
        <begin position="216"/>
        <end position="308"/>
    </location>
</feature>
<proteinExistence type="predicted"/>
<evidence type="ECO:0000256" key="1">
    <source>
        <dbReference type="ARBA" id="ARBA00004123"/>
    </source>
</evidence>
<evidence type="ECO:0000313" key="10">
    <source>
        <dbReference type="EMBL" id="VYS66365.1"/>
    </source>
</evidence>
<evidence type="ECO:0000256" key="6">
    <source>
        <dbReference type="SAM" id="MobiDB-lite"/>
    </source>
</evidence>
<keyword evidence="5" id="KW-0539">Nucleus</keyword>
<gene>
    <name evidence="9" type="ordered locus">AXX17_At5g09330</name>
    <name evidence="10" type="ORF">AN1_LOCUS21767</name>
    <name evidence="8" type="ORF">C24_LOCUS21658</name>
</gene>
<dbReference type="ExpressionAtlas" id="A0A178UQ85">
    <property type="expression patterns" value="baseline and differential"/>
</dbReference>
<feature type="compositionally biased region" description="Polar residues" evidence="6">
    <location>
        <begin position="149"/>
        <end position="166"/>
    </location>
</feature>
<dbReference type="SMART" id="SM01019">
    <property type="entry name" value="B3"/>
    <property type="match status" value="2"/>
</dbReference>
<evidence type="ECO:0000256" key="5">
    <source>
        <dbReference type="ARBA" id="ARBA00023242"/>
    </source>
</evidence>
<reference evidence="11" key="1">
    <citation type="journal article" date="2016" name="Proc. Natl. Acad. Sci. U.S.A.">
        <title>Chromosome-level assembly of Arabidopsis thaliana Ler reveals the extent of translocation and inversion polymorphisms.</title>
        <authorList>
            <person name="Zapata L."/>
            <person name="Ding J."/>
            <person name="Willing E.M."/>
            <person name="Hartwig B."/>
            <person name="Bezdan D."/>
            <person name="Jiao W.B."/>
            <person name="Patel V."/>
            <person name="Velikkakam James G."/>
            <person name="Koornneef M."/>
            <person name="Ossowski S."/>
            <person name="Schneeberger K."/>
        </authorList>
    </citation>
    <scope>NUCLEOTIDE SEQUENCE [LARGE SCALE GENOMIC DNA]</scope>
    <source>
        <strain evidence="11">cv. Landsberg erecta</strain>
    </source>
</reference>
<dbReference type="RefSeq" id="NP_196540.1">
    <property type="nucleotide sequence ID" value="NM_121015.2"/>
</dbReference>
<protein>
    <recommendedName>
        <fullName evidence="7">TF-B3 domain-containing protein</fullName>
    </recommendedName>
</protein>
<dbReference type="InterPro" id="IPR015300">
    <property type="entry name" value="DNA-bd_pseudobarrel_sf"/>
</dbReference>
<evidence type="ECO:0000259" key="7">
    <source>
        <dbReference type="PROSITE" id="PS50863"/>
    </source>
</evidence>
<feature type="region of interest" description="Disordered" evidence="6">
    <location>
        <begin position="117"/>
        <end position="198"/>
    </location>
</feature>
<dbReference type="PANTHER" id="PTHR31920">
    <property type="entry name" value="B3 DOMAIN-CONTAINING"/>
    <property type="match status" value="1"/>
</dbReference>
<dbReference type="SUPFAM" id="SSF101936">
    <property type="entry name" value="DNA-binding pseudobarrel domain"/>
    <property type="match status" value="2"/>
</dbReference>
<comment type="subcellular location">
    <subcellularLocation>
        <location evidence="1">Nucleus</location>
    </subcellularLocation>
</comment>
<dbReference type="CDD" id="cd10017">
    <property type="entry name" value="B3_DNA"/>
    <property type="match status" value="2"/>
</dbReference>
<evidence type="ECO:0000256" key="4">
    <source>
        <dbReference type="ARBA" id="ARBA00023163"/>
    </source>
</evidence>
<organism evidence="9 11">
    <name type="scientific">Arabidopsis thaliana</name>
    <name type="common">Mouse-ear cress</name>
    <dbReference type="NCBI Taxonomy" id="3702"/>
    <lineage>
        <taxon>Eukaryota</taxon>
        <taxon>Viridiplantae</taxon>
        <taxon>Streptophyta</taxon>
        <taxon>Embryophyta</taxon>
        <taxon>Tracheophyta</taxon>
        <taxon>Spermatophyta</taxon>
        <taxon>Magnoliopsida</taxon>
        <taxon>eudicotyledons</taxon>
        <taxon>Gunneridae</taxon>
        <taxon>Pentapetalae</taxon>
        <taxon>rosids</taxon>
        <taxon>malvids</taxon>
        <taxon>Brassicales</taxon>
        <taxon>Brassicaceae</taxon>
        <taxon>Camelineae</taxon>
        <taxon>Arabidopsis</taxon>
    </lineage>
</organism>